<name>A9V2N0_MONBE</name>
<proteinExistence type="predicted"/>
<dbReference type="OMA" id="SEPIKEH"/>
<evidence type="ECO:0000313" key="3">
    <source>
        <dbReference type="Proteomes" id="UP000001357"/>
    </source>
</evidence>
<dbReference type="Gene3D" id="3.10.20.90">
    <property type="entry name" value="Phosphatidylinositol 3-kinase Catalytic Subunit, Chain A, domain 1"/>
    <property type="match status" value="1"/>
</dbReference>
<dbReference type="FunCoup" id="A9V2N0">
    <property type="interactions" value="922"/>
</dbReference>
<dbReference type="PANTHER" id="PTHR16470:SF0">
    <property type="entry name" value="UBIQUITIN DOMAIN-CONTAINING PROTEIN UBFD1"/>
    <property type="match status" value="1"/>
</dbReference>
<gene>
    <name evidence="2" type="ORF">MONBRDRAFT_32939</name>
</gene>
<dbReference type="SMART" id="SM00213">
    <property type="entry name" value="UBQ"/>
    <property type="match status" value="1"/>
</dbReference>
<dbReference type="SUPFAM" id="SSF54236">
    <property type="entry name" value="Ubiquitin-like"/>
    <property type="match status" value="1"/>
</dbReference>
<accession>A9V2N0</accession>
<feature type="domain" description="Ubiquitin-like" evidence="1">
    <location>
        <begin position="9"/>
        <end position="82"/>
    </location>
</feature>
<evidence type="ECO:0000313" key="2">
    <source>
        <dbReference type="EMBL" id="EDQ88404.1"/>
    </source>
</evidence>
<organism evidence="2 3">
    <name type="scientific">Monosiga brevicollis</name>
    <name type="common">Choanoflagellate</name>
    <dbReference type="NCBI Taxonomy" id="81824"/>
    <lineage>
        <taxon>Eukaryota</taxon>
        <taxon>Choanoflagellata</taxon>
        <taxon>Craspedida</taxon>
        <taxon>Salpingoecidae</taxon>
        <taxon>Monosiga</taxon>
    </lineage>
</organism>
<dbReference type="InterPro" id="IPR039120">
    <property type="entry name" value="UBFD1"/>
</dbReference>
<dbReference type="EMBL" id="CH991555">
    <property type="protein sequence ID" value="EDQ88404.1"/>
    <property type="molecule type" value="Genomic_DNA"/>
</dbReference>
<dbReference type="AlphaFoldDB" id="A9V2N0"/>
<dbReference type="KEGG" id="mbr:MONBRDRAFT_32939"/>
<dbReference type="eggNOG" id="KOG1872">
    <property type="taxonomic scope" value="Eukaryota"/>
</dbReference>
<dbReference type="STRING" id="81824.A9V2N0"/>
<dbReference type="InterPro" id="IPR000626">
    <property type="entry name" value="Ubiquitin-like_dom"/>
</dbReference>
<dbReference type="Proteomes" id="UP000001357">
    <property type="component" value="Unassembled WGS sequence"/>
</dbReference>
<evidence type="ECO:0000259" key="1">
    <source>
        <dbReference type="PROSITE" id="PS50053"/>
    </source>
</evidence>
<sequence length="244" mass="26500">MASAEDVWTLRIVYAKEKLKLEVDPSMTVQTLKDKISDMTHVPGDKIKLMHKGLLAGPGKPELENRSLVEAKLANKAQILVVGATSDAVKSVEQVDALAKTGALKQTEQVAAAAAARKTPWATETKHKRILDRGVPDDAPLAFLPGADPLPDAPISGMLDGSGEKVRLHFSLTTNELIISTKRQTRRVPLSKIQQIKSEPIPSLEHYHILAIQMGSTAQSTYFVYYFPAQYVASAKGCVFGGLM</sequence>
<dbReference type="GeneID" id="5892253"/>
<dbReference type="InterPro" id="IPR029071">
    <property type="entry name" value="Ubiquitin-like_domsf"/>
</dbReference>
<dbReference type="InterPro" id="IPR057455">
    <property type="entry name" value="UBFD1_C"/>
</dbReference>
<dbReference type="Pfam" id="PF25343">
    <property type="entry name" value="PH_UBFD1_C"/>
    <property type="match status" value="1"/>
</dbReference>
<dbReference type="RefSeq" id="XP_001746997.1">
    <property type="nucleotide sequence ID" value="XM_001746945.1"/>
</dbReference>
<dbReference type="PROSITE" id="PS50053">
    <property type="entry name" value="UBIQUITIN_2"/>
    <property type="match status" value="1"/>
</dbReference>
<protein>
    <recommendedName>
        <fullName evidence="1">Ubiquitin-like domain-containing protein</fullName>
    </recommendedName>
</protein>
<reference evidence="2 3" key="1">
    <citation type="journal article" date="2008" name="Nature">
        <title>The genome of the choanoflagellate Monosiga brevicollis and the origin of metazoans.</title>
        <authorList>
            <consortium name="JGI Sequencing"/>
            <person name="King N."/>
            <person name="Westbrook M.J."/>
            <person name="Young S.L."/>
            <person name="Kuo A."/>
            <person name="Abedin M."/>
            <person name="Chapman J."/>
            <person name="Fairclough S."/>
            <person name="Hellsten U."/>
            <person name="Isogai Y."/>
            <person name="Letunic I."/>
            <person name="Marr M."/>
            <person name="Pincus D."/>
            <person name="Putnam N."/>
            <person name="Rokas A."/>
            <person name="Wright K.J."/>
            <person name="Zuzow R."/>
            <person name="Dirks W."/>
            <person name="Good M."/>
            <person name="Goodstein D."/>
            <person name="Lemons D."/>
            <person name="Li W."/>
            <person name="Lyons J.B."/>
            <person name="Morris A."/>
            <person name="Nichols S."/>
            <person name="Richter D.J."/>
            <person name="Salamov A."/>
            <person name="Bork P."/>
            <person name="Lim W.A."/>
            <person name="Manning G."/>
            <person name="Miller W.T."/>
            <person name="McGinnis W."/>
            <person name="Shapiro H."/>
            <person name="Tjian R."/>
            <person name="Grigoriev I.V."/>
            <person name="Rokhsar D."/>
        </authorList>
    </citation>
    <scope>NUCLEOTIDE SEQUENCE [LARGE SCALE GENOMIC DNA]</scope>
    <source>
        <strain evidence="3">MX1 / ATCC 50154</strain>
    </source>
</reference>
<keyword evidence="3" id="KW-1185">Reference proteome</keyword>
<dbReference type="Pfam" id="PF00240">
    <property type="entry name" value="ubiquitin"/>
    <property type="match status" value="1"/>
</dbReference>
<dbReference type="InParanoid" id="A9V2N0"/>
<dbReference type="PANTHER" id="PTHR16470">
    <property type="entry name" value="UBIQUITIN DOMAIN-CONTAINING PROTEIN UBFD1"/>
    <property type="match status" value="1"/>
</dbReference>